<dbReference type="HAMAP" id="MF_00090">
    <property type="entry name" value="PIMT"/>
    <property type="match status" value="1"/>
</dbReference>
<organism evidence="9 11">
    <name type="scientific">Pseudoalteromonas citrea</name>
    <dbReference type="NCBI Taxonomy" id="43655"/>
    <lineage>
        <taxon>Bacteria</taxon>
        <taxon>Pseudomonadati</taxon>
        <taxon>Pseudomonadota</taxon>
        <taxon>Gammaproteobacteria</taxon>
        <taxon>Alteromonadales</taxon>
        <taxon>Pseudoalteromonadaceae</taxon>
        <taxon>Pseudoalteromonas</taxon>
    </lineage>
</organism>
<dbReference type="Proteomes" id="UP000307706">
    <property type="component" value="Unassembled WGS sequence"/>
</dbReference>
<sequence length="213" mass="23420">MLLNNYARSASILIEQLKELGVEDAKVLAVLEQTPRHLFVDDVLKHKSYENTALPIGQGQTISQPFIVGKMTEILRQVGVEGSVLEIGTGSGYQTAILAQLFESVCTVERIKSLQWQAKRRMHQLDLYNVSMKHGDGWLGWSSKAPFAGIIVTAAAKSVPQSLLQQLEDGGALIVPLGEHEQVLTLFVRQGEQFIEHPLAPVKFVPLIAGDII</sequence>
<dbReference type="GO" id="GO:0030091">
    <property type="term" value="P:protein repair"/>
    <property type="evidence" value="ECO:0007669"/>
    <property type="project" value="UniProtKB-UniRule"/>
</dbReference>
<evidence type="ECO:0000256" key="5">
    <source>
        <dbReference type="ARBA" id="ARBA00022679"/>
    </source>
</evidence>
<evidence type="ECO:0000313" key="9">
    <source>
        <dbReference type="EMBL" id="TMP59790.1"/>
    </source>
</evidence>
<comment type="similarity">
    <text evidence="2 7">Belongs to the methyltransferase superfamily. L-isoaspartyl/D-aspartyl protein methyltransferase family.</text>
</comment>
<dbReference type="GO" id="GO:0004719">
    <property type="term" value="F:protein-L-isoaspartate (D-aspartate) O-methyltransferase activity"/>
    <property type="evidence" value="ECO:0007669"/>
    <property type="project" value="UniProtKB-UniRule"/>
</dbReference>
<dbReference type="PANTHER" id="PTHR11579:SF0">
    <property type="entry name" value="PROTEIN-L-ISOASPARTATE(D-ASPARTATE) O-METHYLTRANSFERASE"/>
    <property type="match status" value="1"/>
</dbReference>
<proteinExistence type="inferred from homology"/>
<evidence type="ECO:0000256" key="7">
    <source>
        <dbReference type="HAMAP-Rule" id="MF_00090"/>
    </source>
</evidence>
<dbReference type="EMBL" id="PNCL01000039">
    <property type="protein sequence ID" value="TMP59790.1"/>
    <property type="molecule type" value="Genomic_DNA"/>
</dbReference>
<keyword evidence="6 7" id="KW-0949">S-adenosyl-L-methionine</keyword>
<dbReference type="InterPro" id="IPR029063">
    <property type="entry name" value="SAM-dependent_MTases_sf"/>
</dbReference>
<dbReference type="AlphaFoldDB" id="A0A5S3XQE7"/>
<dbReference type="Proteomes" id="UP000305730">
    <property type="component" value="Unassembled WGS sequence"/>
</dbReference>
<feature type="active site" evidence="7">
    <location>
        <position position="63"/>
    </location>
</feature>
<evidence type="ECO:0000313" key="10">
    <source>
        <dbReference type="Proteomes" id="UP000305730"/>
    </source>
</evidence>
<evidence type="ECO:0000256" key="4">
    <source>
        <dbReference type="ARBA" id="ARBA00022603"/>
    </source>
</evidence>
<dbReference type="Pfam" id="PF01135">
    <property type="entry name" value="PCMT"/>
    <property type="match status" value="1"/>
</dbReference>
<reference evidence="9 11" key="1">
    <citation type="submission" date="2017-12" db="EMBL/GenBank/DDBJ databases">
        <authorList>
            <person name="Paulsen S."/>
            <person name="Gram L.K."/>
        </authorList>
    </citation>
    <scope>NUCLEOTIDE SEQUENCE [LARGE SCALE GENOMIC DNA]</scope>
    <source>
        <strain evidence="9 11">S2231</strain>
        <strain evidence="8">S2233</strain>
    </source>
</reference>
<keyword evidence="4 7" id="KW-0489">Methyltransferase</keyword>
<evidence type="ECO:0000256" key="1">
    <source>
        <dbReference type="ARBA" id="ARBA00004496"/>
    </source>
</evidence>
<accession>A0A5S3XQE7</accession>
<reference evidence="9" key="3">
    <citation type="submission" date="2019-09" db="EMBL/GenBank/DDBJ databases">
        <title>Co-occurence of chitin degradation, pigmentation and bioactivity in marine Pseudoalteromonas.</title>
        <authorList>
            <person name="Sonnenschein E.C."/>
            <person name="Bech P.K."/>
        </authorList>
    </citation>
    <scope>NUCLEOTIDE SEQUENCE</scope>
    <source>
        <strain evidence="9">S2231</strain>
    </source>
</reference>
<name>A0A5S3XQE7_9GAMM</name>
<dbReference type="RefSeq" id="WP_119861100.1">
    <property type="nucleotide sequence ID" value="NZ_PNCK01000029.1"/>
</dbReference>
<dbReference type="Gene3D" id="3.40.50.150">
    <property type="entry name" value="Vaccinia Virus protein VP39"/>
    <property type="match status" value="1"/>
</dbReference>
<dbReference type="PANTHER" id="PTHR11579">
    <property type="entry name" value="PROTEIN-L-ISOASPARTATE O-METHYLTRANSFERASE"/>
    <property type="match status" value="1"/>
</dbReference>
<evidence type="ECO:0000256" key="3">
    <source>
        <dbReference type="ARBA" id="ARBA00022490"/>
    </source>
</evidence>
<protein>
    <recommendedName>
        <fullName evidence="7">Protein-L-isoaspartate O-methyltransferase</fullName>
        <ecNumber evidence="7">2.1.1.77</ecNumber>
    </recommendedName>
    <alternativeName>
        <fullName evidence="7">L-isoaspartyl protein carboxyl methyltransferase</fullName>
    </alternativeName>
    <alternativeName>
        <fullName evidence="7">Protein L-isoaspartyl methyltransferase</fullName>
    </alternativeName>
    <alternativeName>
        <fullName evidence="7">Protein-beta-aspartate methyltransferase</fullName>
        <shortName evidence="7">PIMT</shortName>
    </alternativeName>
</protein>
<dbReference type="FunFam" id="3.40.50.150:FF:000010">
    <property type="entry name" value="Protein-L-isoaspartate O-methyltransferase"/>
    <property type="match status" value="1"/>
</dbReference>
<comment type="subcellular location">
    <subcellularLocation>
        <location evidence="1 7">Cytoplasm</location>
    </subcellularLocation>
</comment>
<evidence type="ECO:0000256" key="2">
    <source>
        <dbReference type="ARBA" id="ARBA00005369"/>
    </source>
</evidence>
<dbReference type="NCBIfam" id="TIGR00080">
    <property type="entry name" value="pimt"/>
    <property type="match status" value="1"/>
</dbReference>
<dbReference type="EC" id="2.1.1.77" evidence="7"/>
<comment type="catalytic activity">
    <reaction evidence="7">
        <text>[protein]-L-isoaspartate + S-adenosyl-L-methionine = [protein]-L-isoaspartate alpha-methyl ester + S-adenosyl-L-homocysteine</text>
        <dbReference type="Rhea" id="RHEA:12705"/>
        <dbReference type="Rhea" id="RHEA-COMP:12143"/>
        <dbReference type="Rhea" id="RHEA-COMP:12144"/>
        <dbReference type="ChEBI" id="CHEBI:57856"/>
        <dbReference type="ChEBI" id="CHEBI:59789"/>
        <dbReference type="ChEBI" id="CHEBI:90596"/>
        <dbReference type="ChEBI" id="CHEBI:90598"/>
        <dbReference type="EC" id="2.1.1.77"/>
    </reaction>
</comment>
<keyword evidence="10" id="KW-1185">Reference proteome</keyword>
<reference evidence="10 11" key="2">
    <citation type="submission" date="2019-06" db="EMBL/GenBank/DDBJ databases">
        <title>Co-occurence of chitin degradation, pigmentation and bioactivity in marine Pseudoalteromonas.</title>
        <authorList>
            <person name="Sonnenschein E.C."/>
            <person name="Bech P.K."/>
        </authorList>
    </citation>
    <scope>NUCLEOTIDE SEQUENCE [LARGE SCALE GENOMIC DNA]</scope>
    <source>
        <strain evidence="11">S2231</strain>
        <strain evidence="8 10">S2233</strain>
    </source>
</reference>
<keyword evidence="3 7" id="KW-0963">Cytoplasm</keyword>
<dbReference type="GO" id="GO:0005737">
    <property type="term" value="C:cytoplasm"/>
    <property type="evidence" value="ECO:0007669"/>
    <property type="project" value="UniProtKB-SubCell"/>
</dbReference>
<comment type="function">
    <text evidence="7">Catalyzes the methyl esterification of L-isoaspartyl residues in peptides and proteins that result from spontaneous decomposition of normal L-aspartyl and L-asparaginyl residues. It plays a role in the repair and/or degradation of damaged proteins.</text>
</comment>
<dbReference type="EMBL" id="PNCK01000029">
    <property type="protein sequence ID" value="TMP43537.1"/>
    <property type="molecule type" value="Genomic_DNA"/>
</dbReference>
<dbReference type="SUPFAM" id="SSF53335">
    <property type="entry name" value="S-adenosyl-L-methionine-dependent methyltransferases"/>
    <property type="match status" value="1"/>
</dbReference>
<dbReference type="InterPro" id="IPR000682">
    <property type="entry name" value="PCMT"/>
</dbReference>
<dbReference type="NCBIfam" id="NF001453">
    <property type="entry name" value="PRK00312.1"/>
    <property type="match status" value="1"/>
</dbReference>
<evidence type="ECO:0000256" key="6">
    <source>
        <dbReference type="ARBA" id="ARBA00022691"/>
    </source>
</evidence>
<dbReference type="GO" id="GO:0032259">
    <property type="term" value="P:methylation"/>
    <property type="evidence" value="ECO:0007669"/>
    <property type="project" value="UniProtKB-KW"/>
</dbReference>
<evidence type="ECO:0000313" key="8">
    <source>
        <dbReference type="EMBL" id="TMP43537.1"/>
    </source>
</evidence>
<comment type="caution">
    <text evidence="9">The sequence shown here is derived from an EMBL/GenBank/DDBJ whole genome shotgun (WGS) entry which is preliminary data.</text>
</comment>
<keyword evidence="5 7" id="KW-0808">Transferase</keyword>
<evidence type="ECO:0000313" key="11">
    <source>
        <dbReference type="Proteomes" id="UP000307706"/>
    </source>
</evidence>
<dbReference type="OrthoDB" id="9810066at2"/>
<gene>
    <name evidence="7 9" type="primary">pcm</name>
    <name evidence="9" type="ORF">CWB96_08370</name>
    <name evidence="8" type="ORF">CWB97_08575</name>
</gene>